<evidence type="ECO:0000313" key="15">
    <source>
        <dbReference type="Proteomes" id="UP000886998"/>
    </source>
</evidence>
<dbReference type="Gene3D" id="1.10.287.770">
    <property type="entry name" value="YojJ-like"/>
    <property type="match status" value="1"/>
</dbReference>
<dbReference type="Proteomes" id="UP000886998">
    <property type="component" value="Unassembled WGS sequence"/>
</dbReference>
<comment type="similarity">
    <text evidence="2 12">Belongs to the amiloride-sensitive sodium channel (TC 1.A.6) family.</text>
</comment>
<evidence type="ECO:0000256" key="8">
    <source>
        <dbReference type="ARBA" id="ARBA00023065"/>
    </source>
</evidence>
<organism evidence="14 15">
    <name type="scientific">Trichonephila inaurata madagascariensis</name>
    <dbReference type="NCBI Taxonomy" id="2747483"/>
    <lineage>
        <taxon>Eukaryota</taxon>
        <taxon>Metazoa</taxon>
        <taxon>Ecdysozoa</taxon>
        <taxon>Arthropoda</taxon>
        <taxon>Chelicerata</taxon>
        <taxon>Arachnida</taxon>
        <taxon>Araneae</taxon>
        <taxon>Araneomorphae</taxon>
        <taxon>Entelegynae</taxon>
        <taxon>Araneoidea</taxon>
        <taxon>Nephilidae</taxon>
        <taxon>Trichonephila</taxon>
        <taxon>Trichonephila inaurata</taxon>
    </lineage>
</organism>
<keyword evidence="3 12" id="KW-0813">Transport</keyword>
<comment type="caution">
    <text evidence="14">The sequence shown here is derived from an EMBL/GenBank/DDBJ whole genome shotgun (WGS) entry which is preliminary data.</text>
</comment>
<dbReference type="EMBL" id="BMAV01000039">
    <property type="protein sequence ID" value="GFY37034.1"/>
    <property type="molecule type" value="Genomic_DNA"/>
</dbReference>
<dbReference type="PROSITE" id="PS51257">
    <property type="entry name" value="PROKAR_LIPOPROTEIN"/>
    <property type="match status" value="1"/>
</dbReference>
<keyword evidence="9 13" id="KW-0472">Membrane</keyword>
<comment type="subcellular location">
    <subcellularLocation>
        <location evidence="1">Membrane</location>
        <topology evidence="1">Multi-pass membrane protein</topology>
    </subcellularLocation>
</comment>
<name>A0A8X6WML7_9ARAC</name>
<evidence type="ECO:0000256" key="6">
    <source>
        <dbReference type="ARBA" id="ARBA00022989"/>
    </source>
</evidence>
<dbReference type="AlphaFoldDB" id="A0A8X6WML7"/>
<dbReference type="GO" id="GO:0005886">
    <property type="term" value="C:plasma membrane"/>
    <property type="evidence" value="ECO:0007669"/>
    <property type="project" value="TreeGrafter"/>
</dbReference>
<evidence type="ECO:0000256" key="2">
    <source>
        <dbReference type="ARBA" id="ARBA00007193"/>
    </source>
</evidence>
<evidence type="ECO:0000313" key="14">
    <source>
        <dbReference type="EMBL" id="GFY37034.1"/>
    </source>
</evidence>
<keyword evidence="6 13" id="KW-1133">Transmembrane helix</keyword>
<sequence length="463" mass="52989">MLQKTSISVIFRQCSKSSWLFIWLAASVGCIWKTSVFLNDFFQYPVVVNLEVENFQQLGFPAVTICNLNRVKASYKQCLNLSIPLEDCLFGGDSPLDPFRNEGPLVMSERRSLFSCSSASSKKINNKTDLMIRFLSRYILMDKARRKRIGHTAEQLIRKCTFNGRLCSSRDFEDFHSLRYGNCFTFNKGKKFKAISTSTGPLSGLTLEFDVEFSQYYLQTEIGARISIHNPEGYPEVEENGINIPPGYETSIALRQIQIRRLPSPYKDECVDYSSNFATYGSNQKECMKACIQAKSYAACGCVDPTLPSLPEQKECDMSSDRDMCCLNKAMDSMISNGYPCECPLPCLSTNYQDTTSKSFFPSWDFLLFVYNMRGQDGRKDDMGRFAWNIYRGRAGKVNVYYSSMDKMIFEQKSVYQDSELYSYLGGELGFWLGLSFCSLFHLISSLSTFFKSWIRKLRITEK</sequence>
<dbReference type="OrthoDB" id="5874059at2759"/>
<evidence type="ECO:0000256" key="4">
    <source>
        <dbReference type="ARBA" id="ARBA00022461"/>
    </source>
</evidence>
<feature type="transmembrane region" description="Helical" evidence="13">
    <location>
        <begin position="429"/>
        <end position="451"/>
    </location>
</feature>
<dbReference type="InterPro" id="IPR001873">
    <property type="entry name" value="ENaC"/>
</dbReference>
<keyword evidence="15" id="KW-1185">Reference proteome</keyword>
<evidence type="ECO:0000256" key="13">
    <source>
        <dbReference type="SAM" id="Phobius"/>
    </source>
</evidence>
<keyword evidence="7" id="KW-0915">Sodium</keyword>
<keyword evidence="11 12" id="KW-0407">Ion channel</keyword>
<evidence type="ECO:0000256" key="12">
    <source>
        <dbReference type="RuleBase" id="RU000679"/>
    </source>
</evidence>
<dbReference type="Gene3D" id="2.60.470.10">
    <property type="entry name" value="Acid-sensing ion channels like domains"/>
    <property type="match status" value="1"/>
</dbReference>
<protein>
    <submittedName>
        <fullName evidence="14">FMRFamide-activated amiloride-sensitive sodium channel</fullName>
    </submittedName>
</protein>
<dbReference type="PANTHER" id="PTHR11690">
    <property type="entry name" value="AMILORIDE-SENSITIVE SODIUM CHANNEL-RELATED"/>
    <property type="match status" value="1"/>
</dbReference>
<dbReference type="Pfam" id="PF00858">
    <property type="entry name" value="ASC"/>
    <property type="match status" value="1"/>
</dbReference>
<proteinExistence type="inferred from homology"/>
<keyword evidence="10 12" id="KW-0739">Sodium transport</keyword>
<evidence type="ECO:0000256" key="1">
    <source>
        <dbReference type="ARBA" id="ARBA00004141"/>
    </source>
</evidence>
<evidence type="ECO:0000256" key="5">
    <source>
        <dbReference type="ARBA" id="ARBA00022692"/>
    </source>
</evidence>
<evidence type="ECO:0000256" key="3">
    <source>
        <dbReference type="ARBA" id="ARBA00022448"/>
    </source>
</evidence>
<evidence type="ECO:0000256" key="11">
    <source>
        <dbReference type="ARBA" id="ARBA00023303"/>
    </source>
</evidence>
<accession>A0A8X6WML7</accession>
<keyword evidence="5 12" id="KW-0812">Transmembrane</keyword>
<reference evidence="14" key="1">
    <citation type="submission" date="2020-08" db="EMBL/GenBank/DDBJ databases">
        <title>Multicomponent nature underlies the extraordinary mechanical properties of spider dragline silk.</title>
        <authorList>
            <person name="Kono N."/>
            <person name="Nakamura H."/>
            <person name="Mori M."/>
            <person name="Yoshida Y."/>
            <person name="Ohtoshi R."/>
            <person name="Malay A.D."/>
            <person name="Moran D.A.P."/>
            <person name="Tomita M."/>
            <person name="Numata K."/>
            <person name="Arakawa K."/>
        </authorList>
    </citation>
    <scope>NUCLEOTIDE SEQUENCE</scope>
</reference>
<evidence type="ECO:0000256" key="7">
    <source>
        <dbReference type="ARBA" id="ARBA00023053"/>
    </source>
</evidence>
<keyword evidence="8 12" id="KW-0406">Ion transport</keyword>
<gene>
    <name evidence="14" type="ORF">TNIN_182671</name>
</gene>
<evidence type="ECO:0000256" key="9">
    <source>
        <dbReference type="ARBA" id="ARBA00023136"/>
    </source>
</evidence>
<dbReference type="PRINTS" id="PR01078">
    <property type="entry name" value="AMINACHANNEL"/>
</dbReference>
<dbReference type="PANTHER" id="PTHR11690:SF248">
    <property type="entry name" value="PICKPOCKET 17, ISOFORM A"/>
    <property type="match status" value="1"/>
</dbReference>
<evidence type="ECO:0000256" key="10">
    <source>
        <dbReference type="ARBA" id="ARBA00023201"/>
    </source>
</evidence>
<dbReference type="GO" id="GO:0015280">
    <property type="term" value="F:ligand-gated sodium channel activity"/>
    <property type="evidence" value="ECO:0007669"/>
    <property type="project" value="TreeGrafter"/>
</dbReference>
<keyword evidence="4 12" id="KW-0894">Sodium channel</keyword>